<dbReference type="Pfam" id="PF13450">
    <property type="entry name" value="NAD_binding_8"/>
    <property type="match status" value="1"/>
</dbReference>
<dbReference type="Proteomes" id="UP000886845">
    <property type="component" value="Unassembled WGS sequence"/>
</dbReference>
<dbReference type="AlphaFoldDB" id="A0A9D1T323"/>
<name>A0A9D1T323_9BACT</name>
<evidence type="ECO:0000256" key="4">
    <source>
        <dbReference type="ARBA" id="ARBA00022827"/>
    </source>
</evidence>
<evidence type="ECO:0000259" key="6">
    <source>
        <dbReference type="Pfam" id="PF03275"/>
    </source>
</evidence>
<comment type="caution">
    <text evidence="7">The sequence shown here is derived from an EMBL/GenBank/DDBJ whole genome shotgun (WGS) entry which is preliminary data.</text>
</comment>
<evidence type="ECO:0000256" key="5">
    <source>
        <dbReference type="ARBA" id="ARBA00023235"/>
    </source>
</evidence>
<dbReference type="NCBIfam" id="TIGR00031">
    <property type="entry name" value="UDP-GALP_mutase"/>
    <property type="match status" value="1"/>
</dbReference>
<dbReference type="Pfam" id="PF03275">
    <property type="entry name" value="GLF"/>
    <property type="match status" value="1"/>
</dbReference>
<dbReference type="PANTHER" id="PTHR21197:SF0">
    <property type="entry name" value="UDP-GALACTOPYRANOSE MUTASE"/>
    <property type="match status" value="1"/>
</dbReference>
<evidence type="ECO:0000256" key="3">
    <source>
        <dbReference type="ARBA" id="ARBA00022630"/>
    </source>
</evidence>
<evidence type="ECO:0000313" key="8">
    <source>
        <dbReference type="Proteomes" id="UP000886845"/>
    </source>
</evidence>
<dbReference type="SUPFAM" id="SSF51971">
    <property type="entry name" value="Nucleotide-binding domain"/>
    <property type="match status" value="1"/>
</dbReference>
<comment type="cofactor">
    <cofactor evidence="1">
        <name>FAD</name>
        <dbReference type="ChEBI" id="CHEBI:57692"/>
    </cofactor>
</comment>
<evidence type="ECO:0000256" key="2">
    <source>
        <dbReference type="ARBA" id="ARBA00009321"/>
    </source>
</evidence>
<keyword evidence="5 7" id="KW-0413">Isomerase</keyword>
<protein>
    <submittedName>
        <fullName evidence="7">UDP-galactopyranose mutase</fullName>
        <ecNumber evidence="7">5.4.99.9</ecNumber>
    </submittedName>
</protein>
<dbReference type="InterPro" id="IPR015899">
    <property type="entry name" value="UDP-GalPyranose_mutase_C"/>
</dbReference>
<dbReference type="GO" id="GO:0005829">
    <property type="term" value="C:cytosol"/>
    <property type="evidence" value="ECO:0007669"/>
    <property type="project" value="TreeGrafter"/>
</dbReference>
<accession>A0A9D1T323</accession>
<feature type="domain" description="UDP-galactopyranose mutase C-terminal" evidence="6">
    <location>
        <begin position="160"/>
        <end position="366"/>
    </location>
</feature>
<keyword evidence="4" id="KW-0274">FAD</keyword>
<proteinExistence type="inferred from homology"/>
<dbReference type="EC" id="5.4.99.9" evidence="7"/>
<comment type="similarity">
    <text evidence="2">Belongs to the UDP-galactopyranose/dTDP-fucopyranose mutase family.</text>
</comment>
<dbReference type="SUPFAM" id="SSF54373">
    <property type="entry name" value="FAD-linked reductases, C-terminal domain"/>
    <property type="match status" value="1"/>
</dbReference>
<dbReference type="EMBL" id="DVOR01000248">
    <property type="protein sequence ID" value="HIV10030.1"/>
    <property type="molecule type" value="Genomic_DNA"/>
</dbReference>
<organism evidence="7 8">
    <name type="scientific">Candidatus Spyradenecus faecavium</name>
    <dbReference type="NCBI Taxonomy" id="2840947"/>
    <lineage>
        <taxon>Bacteria</taxon>
        <taxon>Pseudomonadati</taxon>
        <taxon>Lentisphaerota</taxon>
        <taxon>Lentisphaeria</taxon>
        <taxon>Lentisphaerales</taxon>
        <taxon>Lentisphaeraceae</taxon>
        <taxon>Lentisphaeraceae incertae sedis</taxon>
        <taxon>Candidatus Spyradenecus</taxon>
    </lineage>
</organism>
<gene>
    <name evidence="7" type="primary">glf</name>
    <name evidence="7" type="ORF">IAC79_07950</name>
</gene>
<dbReference type="GO" id="GO:0050660">
    <property type="term" value="F:flavin adenine dinucleotide binding"/>
    <property type="evidence" value="ECO:0007669"/>
    <property type="project" value="TreeGrafter"/>
</dbReference>
<keyword evidence="3" id="KW-0285">Flavoprotein</keyword>
<evidence type="ECO:0000313" key="7">
    <source>
        <dbReference type="EMBL" id="HIV10030.1"/>
    </source>
</evidence>
<dbReference type="InterPro" id="IPR004379">
    <property type="entry name" value="UDP-GALP_mutase"/>
</dbReference>
<reference evidence="7" key="2">
    <citation type="journal article" date="2021" name="PeerJ">
        <title>Extensive microbial diversity within the chicken gut microbiome revealed by metagenomics and culture.</title>
        <authorList>
            <person name="Gilroy R."/>
            <person name="Ravi A."/>
            <person name="Getino M."/>
            <person name="Pursley I."/>
            <person name="Horton D.L."/>
            <person name="Alikhan N.F."/>
            <person name="Baker D."/>
            <person name="Gharbi K."/>
            <person name="Hall N."/>
            <person name="Watson M."/>
            <person name="Adriaenssens E.M."/>
            <person name="Foster-Nyarko E."/>
            <person name="Jarju S."/>
            <person name="Secka A."/>
            <person name="Antonio M."/>
            <person name="Oren A."/>
            <person name="Chaudhuri R.R."/>
            <person name="La Ragione R."/>
            <person name="Hildebrand F."/>
            <person name="Pallen M.J."/>
        </authorList>
    </citation>
    <scope>NUCLEOTIDE SEQUENCE</scope>
    <source>
        <strain evidence="7">35461</strain>
    </source>
</reference>
<evidence type="ECO:0000256" key="1">
    <source>
        <dbReference type="ARBA" id="ARBA00001974"/>
    </source>
</evidence>
<dbReference type="GO" id="GO:0008767">
    <property type="term" value="F:UDP-galactopyranose mutase activity"/>
    <property type="evidence" value="ECO:0007669"/>
    <property type="project" value="UniProtKB-EC"/>
</dbReference>
<dbReference type="Gene3D" id="3.40.50.720">
    <property type="entry name" value="NAD(P)-binding Rossmann-like Domain"/>
    <property type="match status" value="3"/>
</dbReference>
<sequence>MSQPTLPPPSAYDVLIVGAGPWGCVVARELAEAGKRVLVLEARSLPGGNARSAVDPKTGIECHCYGAHIFHTSDQGVWDYVNRFVSFTGYRHRVLTKHAGHTYFMPLGLALVNAFYGTDLTPAELPAFIAAEVAKAGLSGEPRNLEEQAISLIGRPLYEAFIKGYTQKQWNADPKDLPAFIIRRLPVRVSYDTGYFSDPWQGVPLQGYQALYERLLDHPGITVRYGVDYLPLRDALPADKPTFYSGPIDAYFAFRHGPLPWRGLRFEWETKPVQDWQGTTVMNYADADVPFTRIHEFKHFHPERKAVFESAQTVICREFPADWKPGDIPYYPVNTQASADLLAKYQADAAQCPNVVFGGRLGEYRYYDMDKVIRRALDQAHAWLDAHR</sequence>
<dbReference type="PANTHER" id="PTHR21197">
    <property type="entry name" value="UDP-GALACTOPYRANOSE MUTASE"/>
    <property type="match status" value="1"/>
</dbReference>
<reference evidence="7" key="1">
    <citation type="submission" date="2020-10" db="EMBL/GenBank/DDBJ databases">
        <authorList>
            <person name="Gilroy R."/>
        </authorList>
    </citation>
    <scope>NUCLEOTIDE SEQUENCE</scope>
    <source>
        <strain evidence="7">35461</strain>
    </source>
</reference>